<organism evidence="4 5">
    <name type="scientific">Sphingomonas arantia</name>
    <dbReference type="NCBI Taxonomy" id="1460676"/>
    <lineage>
        <taxon>Bacteria</taxon>
        <taxon>Pseudomonadati</taxon>
        <taxon>Pseudomonadota</taxon>
        <taxon>Alphaproteobacteria</taxon>
        <taxon>Sphingomonadales</taxon>
        <taxon>Sphingomonadaceae</taxon>
        <taxon>Sphingomonas</taxon>
    </lineage>
</organism>
<dbReference type="PANTHER" id="PTHR43877">
    <property type="entry name" value="AMINOALKYLPHOSPHONATE N-ACETYLTRANSFERASE-RELATED-RELATED"/>
    <property type="match status" value="1"/>
</dbReference>
<evidence type="ECO:0000256" key="1">
    <source>
        <dbReference type="ARBA" id="ARBA00022679"/>
    </source>
</evidence>
<dbReference type="PROSITE" id="PS51186">
    <property type="entry name" value="GNAT"/>
    <property type="match status" value="1"/>
</dbReference>
<dbReference type="CDD" id="cd04301">
    <property type="entry name" value="NAT_SF"/>
    <property type="match status" value="1"/>
</dbReference>
<reference evidence="5" key="1">
    <citation type="journal article" date="2019" name="Int. J. Syst. Evol. Microbiol.">
        <title>The Global Catalogue of Microorganisms (GCM) 10K type strain sequencing project: providing services to taxonomists for standard genome sequencing and annotation.</title>
        <authorList>
            <consortium name="The Broad Institute Genomics Platform"/>
            <consortium name="The Broad Institute Genome Sequencing Center for Infectious Disease"/>
            <person name="Wu L."/>
            <person name="Ma J."/>
        </authorList>
    </citation>
    <scope>NUCLEOTIDE SEQUENCE [LARGE SCALE GENOMIC DNA]</scope>
    <source>
        <strain evidence="5">CGMCC 1.12702</strain>
    </source>
</reference>
<dbReference type="InterPro" id="IPR050832">
    <property type="entry name" value="Bact_Acetyltransf"/>
</dbReference>
<keyword evidence="5" id="KW-1185">Reference proteome</keyword>
<dbReference type="Proteomes" id="UP001597400">
    <property type="component" value="Unassembled WGS sequence"/>
</dbReference>
<comment type="caution">
    <text evidence="4">The sequence shown here is derived from an EMBL/GenBank/DDBJ whole genome shotgun (WGS) entry which is preliminary data.</text>
</comment>
<accession>A0ABW4U2L7</accession>
<dbReference type="RefSeq" id="WP_380931014.1">
    <property type="nucleotide sequence ID" value="NZ_JBHUGS010000004.1"/>
</dbReference>
<gene>
    <name evidence="4" type="ORF">ACFSGX_14555</name>
</gene>
<dbReference type="SUPFAM" id="SSF55729">
    <property type="entry name" value="Acyl-CoA N-acyltransferases (Nat)"/>
    <property type="match status" value="1"/>
</dbReference>
<feature type="domain" description="N-acetyltransferase" evidence="3">
    <location>
        <begin position="1"/>
        <end position="141"/>
    </location>
</feature>
<keyword evidence="1" id="KW-0808">Transferase</keyword>
<evidence type="ECO:0000313" key="5">
    <source>
        <dbReference type="Proteomes" id="UP001597400"/>
    </source>
</evidence>
<evidence type="ECO:0000259" key="3">
    <source>
        <dbReference type="PROSITE" id="PS51186"/>
    </source>
</evidence>
<dbReference type="Gene3D" id="3.40.630.30">
    <property type="match status" value="1"/>
</dbReference>
<sequence length="141" mass="15426">MAHRILTPDAPTDADRDAILAPLRAYNAANAPVTEHLSLALIVADEHGETIGGLWGKTGYDWLFIEYLVVSDALRGQGVGTQLMLRAEAIARDRGCIGVRLDTFDFQARGFYEKLGYTVFGTIADHPVGGARHFLLKRLSD</sequence>
<evidence type="ECO:0000256" key="2">
    <source>
        <dbReference type="ARBA" id="ARBA00023315"/>
    </source>
</evidence>
<keyword evidence="2" id="KW-0012">Acyltransferase</keyword>
<protein>
    <submittedName>
        <fullName evidence="4">GNAT family N-acetyltransferase</fullName>
    </submittedName>
</protein>
<dbReference type="EMBL" id="JBHUGS010000004">
    <property type="protein sequence ID" value="MFD1951991.1"/>
    <property type="molecule type" value="Genomic_DNA"/>
</dbReference>
<name>A0ABW4U2L7_9SPHN</name>
<dbReference type="InterPro" id="IPR016181">
    <property type="entry name" value="Acyl_CoA_acyltransferase"/>
</dbReference>
<dbReference type="Pfam" id="PF00583">
    <property type="entry name" value="Acetyltransf_1"/>
    <property type="match status" value="1"/>
</dbReference>
<dbReference type="InterPro" id="IPR000182">
    <property type="entry name" value="GNAT_dom"/>
</dbReference>
<dbReference type="PANTHER" id="PTHR43877:SF2">
    <property type="entry name" value="AMINOALKYLPHOSPHONATE N-ACETYLTRANSFERASE-RELATED"/>
    <property type="match status" value="1"/>
</dbReference>
<evidence type="ECO:0000313" key="4">
    <source>
        <dbReference type="EMBL" id="MFD1951991.1"/>
    </source>
</evidence>
<proteinExistence type="predicted"/>